<evidence type="ECO:0000313" key="4">
    <source>
        <dbReference type="Proteomes" id="UP001153328"/>
    </source>
</evidence>
<feature type="region of interest" description="Disordered" evidence="1">
    <location>
        <begin position="129"/>
        <end position="165"/>
    </location>
</feature>
<dbReference type="InterPro" id="IPR018961">
    <property type="entry name" value="DnaJ_homolog_subfam-C_membr-28"/>
</dbReference>
<dbReference type="RefSeq" id="WP_205043701.1">
    <property type="nucleotide sequence ID" value="NZ_CAJVAX010000019.1"/>
</dbReference>
<dbReference type="AlphaFoldDB" id="A0A9W4MEU1"/>
<reference evidence="3" key="1">
    <citation type="submission" date="2021-06" db="EMBL/GenBank/DDBJ databases">
        <authorList>
            <person name="Arsene-Ploetze F."/>
        </authorList>
    </citation>
    <scope>NUCLEOTIDE SEQUENCE</scope>
    <source>
        <strain evidence="3">SBRY1</strain>
    </source>
</reference>
<evidence type="ECO:0000256" key="1">
    <source>
        <dbReference type="SAM" id="MobiDB-lite"/>
    </source>
</evidence>
<accession>A0A9W4MEU1</accession>
<protein>
    <recommendedName>
        <fullName evidence="2">DnaJ homologue subfamily C member 28 conserved domain-containing protein</fullName>
    </recommendedName>
</protein>
<dbReference type="Pfam" id="PF09350">
    <property type="entry name" value="DJC28_CD"/>
    <property type="match status" value="1"/>
</dbReference>
<sequence>MTERKPPGVSWETWADKQIREAEGRGEFAALPGAGKPLPSLDAPYDELWWVRGKMQREGLSALPPSLVLRKQAEDAEQAAMQAATEAQVRRIVGEINDKLREALRRPPEGPPLGRGLFDTEQVVADWQAARAAQAAQAPAQAPPPEPEAPVKGRRGGLFRRRRSA</sequence>
<comment type="caution">
    <text evidence="3">The sequence shown here is derived from an EMBL/GenBank/DDBJ whole genome shotgun (WGS) entry which is preliminary data.</text>
</comment>
<evidence type="ECO:0000313" key="3">
    <source>
        <dbReference type="EMBL" id="CAG7650694.1"/>
    </source>
</evidence>
<evidence type="ECO:0000259" key="2">
    <source>
        <dbReference type="Pfam" id="PF09350"/>
    </source>
</evidence>
<feature type="compositionally biased region" description="Low complexity" evidence="1">
    <location>
        <begin position="129"/>
        <end position="140"/>
    </location>
</feature>
<keyword evidence="4" id="KW-1185">Reference proteome</keyword>
<proteinExistence type="predicted"/>
<name>A0A9W4MEU1_9ACTN</name>
<dbReference type="EMBL" id="CAJVAX010000019">
    <property type="protein sequence ID" value="CAG7650694.1"/>
    <property type="molecule type" value="Genomic_DNA"/>
</dbReference>
<feature type="domain" description="DnaJ homologue subfamily C member 28 conserved" evidence="2">
    <location>
        <begin position="14"/>
        <end position="79"/>
    </location>
</feature>
<organism evidence="3 4">
    <name type="scientific">Actinacidiphila bryophytorum</name>
    <dbReference type="NCBI Taxonomy" id="1436133"/>
    <lineage>
        <taxon>Bacteria</taxon>
        <taxon>Bacillati</taxon>
        <taxon>Actinomycetota</taxon>
        <taxon>Actinomycetes</taxon>
        <taxon>Kitasatosporales</taxon>
        <taxon>Streptomycetaceae</taxon>
        <taxon>Actinacidiphila</taxon>
    </lineage>
</organism>
<dbReference type="Proteomes" id="UP001153328">
    <property type="component" value="Unassembled WGS sequence"/>
</dbReference>
<feature type="compositionally biased region" description="Basic residues" evidence="1">
    <location>
        <begin position="152"/>
        <end position="165"/>
    </location>
</feature>
<gene>
    <name evidence="3" type="ORF">SBRY_50425</name>
</gene>